<organism evidence="6 7">
    <name type="scientific">Dethiosulfatibacter aminovorans DSM 17477</name>
    <dbReference type="NCBI Taxonomy" id="1121476"/>
    <lineage>
        <taxon>Bacteria</taxon>
        <taxon>Bacillati</taxon>
        <taxon>Bacillota</taxon>
        <taxon>Tissierellia</taxon>
        <taxon>Dethiosulfatibacter</taxon>
    </lineage>
</organism>
<dbReference type="AlphaFoldDB" id="A0A1M6E9M7"/>
<keyword evidence="3" id="KW-0804">Transcription</keyword>
<keyword evidence="2" id="KW-0238">DNA-binding</keyword>
<dbReference type="InterPro" id="IPR036388">
    <property type="entry name" value="WH-like_DNA-bd_sf"/>
</dbReference>
<dbReference type="SUPFAM" id="SSF55781">
    <property type="entry name" value="GAF domain-like"/>
    <property type="match status" value="1"/>
</dbReference>
<evidence type="ECO:0000259" key="5">
    <source>
        <dbReference type="PROSITE" id="PS51078"/>
    </source>
</evidence>
<dbReference type="PROSITE" id="PS51078">
    <property type="entry name" value="ICLR_ED"/>
    <property type="match status" value="1"/>
</dbReference>
<dbReference type="Gene3D" id="1.10.10.10">
    <property type="entry name" value="Winged helix-like DNA-binding domain superfamily/Winged helix DNA-binding domain"/>
    <property type="match status" value="1"/>
</dbReference>
<protein>
    <submittedName>
        <fullName evidence="6">Transcriptional regulator, IclR family</fullName>
    </submittedName>
</protein>
<keyword evidence="1" id="KW-0805">Transcription regulation</keyword>
<dbReference type="EMBL" id="FQZL01000007">
    <property type="protein sequence ID" value="SHI82172.1"/>
    <property type="molecule type" value="Genomic_DNA"/>
</dbReference>
<dbReference type="InterPro" id="IPR036390">
    <property type="entry name" value="WH_DNA-bd_sf"/>
</dbReference>
<dbReference type="STRING" id="1121476.SAMN02745751_01120"/>
<evidence type="ECO:0000313" key="7">
    <source>
        <dbReference type="Proteomes" id="UP000184052"/>
    </source>
</evidence>
<name>A0A1M6E9M7_9FIRM</name>
<reference evidence="6 7" key="1">
    <citation type="submission" date="2016-11" db="EMBL/GenBank/DDBJ databases">
        <authorList>
            <person name="Jaros S."/>
            <person name="Januszkiewicz K."/>
            <person name="Wedrychowicz H."/>
        </authorList>
    </citation>
    <scope>NUCLEOTIDE SEQUENCE [LARGE SCALE GENOMIC DNA]</scope>
    <source>
        <strain evidence="6 7">DSM 17477</strain>
    </source>
</reference>
<dbReference type="Gene3D" id="3.30.450.40">
    <property type="match status" value="1"/>
</dbReference>
<dbReference type="GO" id="GO:0045892">
    <property type="term" value="P:negative regulation of DNA-templated transcription"/>
    <property type="evidence" value="ECO:0007669"/>
    <property type="project" value="TreeGrafter"/>
</dbReference>
<evidence type="ECO:0000259" key="4">
    <source>
        <dbReference type="PROSITE" id="PS51077"/>
    </source>
</evidence>
<dbReference type="PANTHER" id="PTHR30136:SF35">
    <property type="entry name" value="HTH-TYPE TRANSCRIPTIONAL REGULATOR RV1719"/>
    <property type="match status" value="1"/>
</dbReference>
<keyword evidence="7" id="KW-1185">Reference proteome</keyword>
<dbReference type="SMART" id="SM00346">
    <property type="entry name" value="HTH_ICLR"/>
    <property type="match status" value="1"/>
</dbReference>
<gene>
    <name evidence="6" type="ORF">SAMN02745751_01120</name>
</gene>
<evidence type="ECO:0000256" key="3">
    <source>
        <dbReference type="ARBA" id="ARBA00023163"/>
    </source>
</evidence>
<sequence>MLTLWFLGKGVSKKYINNLKHCFKNDIMRVQTGGDELKEEYNYITMIERAVSVMEAIFESHKALGVSEISQELDLPKATVYRILITLAKGGLVTKMHGTEKYTLGGKFIKYSERVKEDINIHSVAKPYMEELANELEETVNIAIDYENAALIIERVRGEQTSLVSKLIPVAPYNCSSSGKVFLSHKSEDEIKEYFSKGKAKKRTIKSVCKFEDFMQQRKSILEDGYSVDDEEYDYGLYCMGRPVFGINGEILAVISVTGPKSRLQYRGLDMIKERLFYTVKRIEEEVKDLGITE</sequence>
<dbReference type="InterPro" id="IPR050707">
    <property type="entry name" value="HTH_MetabolicPath_Reg"/>
</dbReference>
<dbReference type="PANTHER" id="PTHR30136">
    <property type="entry name" value="HELIX-TURN-HELIX TRANSCRIPTIONAL REGULATOR, ICLR FAMILY"/>
    <property type="match status" value="1"/>
</dbReference>
<proteinExistence type="predicted"/>
<evidence type="ECO:0000256" key="1">
    <source>
        <dbReference type="ARBA" id="ARBA00023015"/>
    </source>
</evidence>
<dbReference type="Pfam" id="PF09339">
    <property type="entry name" value="HTH_IclR"/>
    <property type="match status" value="1"/>
</dbReference>
<accession>A0A1M6E9M7</accession>
<dbReference type="Pfam" id="PF01614">
    <property type="entry name" value="IclR_C"/>
    <property type="match status" value="1"/>
</dbReference>
<feature type="domain" description="HTH iclR-type" evidence="4">
    <location>
        <begin position="44"/>
        <end position="106"/>
    </location>
</feature>
<dbReference type="InterPro" id="IPR029016">
    <property type="entry name" value="GAF-like_dom_sf"/>
</dbReference>
<dbReference type="Proteomes" id="UP000184052">
    <property type="component" value="Unassembled WGS sequence"/>
</dbReference>
<evidence type="ECO:0000256" key="2">
    <source>
        <dbReference type="ARBA" id="ARBA00023125"/>
    </source>
</evidence>
<evidence type="ECO:0000313" key="6">
    <source>
        <dbReference type="EMBL" id="SHI82172.1"/>
    </source>
</evidence>
<feature type="domain" description="IclR-ED" evidence="5">
    <location>
        <begin position="107"/>
        <end position="289"/>
    </location>
</feature>
<dbReference type="PROSITE" id="PS51077">
    <property type="entry name" value="HTH_ICLR"/>
    <property type="match status" value="1"/>
</dbReference>
<dbReference type="InterPro" id="IPR014757">
    <property type="entry name" value="Tscrpt_reg_IclR_C"/>
</dbReference>
<dbReference type="GO" id="GO:0003677">
    <property type="term" value="F:DNA binding"/>
    <property type="evidence" value="ECO:0007669"/>
    <property type="project" value="UniProtKB-KW"/>
</dbReference>
<dbReference type="GO" id="GO:0003700">
    <property type="term" value="F:DNA-binding transcription factor activity"/>
    <property type="evidence" value="ECO:0007669"/>
    <property type="project" value="TreeGrafter"/>
</dbReference>
<dbReference type="InterPro" id="IPR005471">
    <property type="entry name" value="Tscrpt_reg_IclR_N"/>
</dbReference>
<dbReference type="SUPFAM" id="SSF46785">
    <property type="entry name" value="Winged helix' DNA-binding domain"/>
    <property type="match status" value="1"/>
</dbReference>